<dbReference type="InterPro" id="IPR003779">
    <property type="entry name" value="CMD-like"/>
</dbReference>
<sequence>MNERIQQFTEFRQRMNTRILEHDNQVVRRFFALDTQCYKDGALEVKTKEMLGLVASLVLRCDDCVSYHVAQCRQAGVSREEMLEIFQVGLVVGGSIVIPHLRRAVDFLDQIEATARSERGAASPRLSVASEERLTWRRALLTFRLHVRASARVGGRLAHGFCAAVLYRILSRCQAGKAAAAAGR</sequence>
<dbReference type="GO" id="GO:0051920">
    <property type="term" value="F:peroxiredoxin activity"/>
    <property type="evidence" value="ECO:0007669"/>
    <property type="project" value="InterPro"/>
</dbReference>
<keyword evidence="2" id="KW-0560">Oxidoreductase</keyword>
<dbReference type="NCBIfam" id="TIGR00778">
    <property type="entry name" value="ahpD_dom"/>
    <property type="match status" value="1"/>
</dbReference>
<dbReference type="Pfam" id="PF02627">
    <property type="entry name" value="CMD"/>
    <property type="match status" value="1"/>
</dbReference>
<dbReference type="PANTHER" id="PTHR33930">
    <property type="entry name" value="ALKYL HYDROPEROXIDE REDUCTASE AHPD"/>
    <property type="match status" value="1"/>
</dbReference>
<dbReference type="Gene3D" id="1.20.1290.10">
    <property type="entry name" value="AhpD-like"/>
    <property type="match status" value="1"/>
</dbReference>
<keyword evidence="2" id="KW-0575">Peroxidase</keyword>
<dbReference type="AlphaFoldDB" id="T1BQV1"/>
<accession>T1BQV1</accession>
<evidence type="ECO:0000259" key="1">
    <source>
        <dbReference type="Pfam" id="PF02627"/>
    </source>
</evidence>
<reference evidence="2" key="2">
    <citation type="journal article" date="2014" name="ISME J.">
        <title>Microbial stratification in low pH oxic and suboxic macroscopic growths along an acid mine drainage.</title>
        <authorList>
            <person name="Mendez-Garcia C."/>
            <person name="Mesa V."/>
            <person name="Sprenger R.R."/>
            <person name="Richter M."/>
            <person name="Diez M.S."/>
            <person name="Solano J."/>
            <person name="Bargiela R."/>
            <person name="Golyshina O.V."/>
            <person name="Manteca A."/>
            <person name="Ramos J.L."/>
            <person name="Gallego J.R."/>
            <person name="Llorente I."/>
            <person name="Martins Dos Santos V.A."/>
            <person name="Jensen O.N."/>
            <person name="Pelaez A.I."/>
            <person name="Sanchez J."/>
            <person name="Ferrer M."/>
        </authorList>
    </citation>
    <scope>NUCLEOTIDE SEQUENCE</scope>
</reference>
<dbReference type="InterPro" id="IPR029032">
    <property type="entry name" value="AhpD-like"/>
</dbReference>
<name>T1BQV1_9ZZZZ</name>
<reference evidence="2" key="1">
    <citation type="submission" date="2013-08" db="EMBL/GenBank/DDBJ databases">
        <authorList>
            <person name="Mendez C."/>
            <person name="Richter M."/>
            <person name="Ferrer M."/>
            <person name="Sanchez J."/>
        </authorList>
    </citation>
    <scope>NUCLEOTIDE SEQUENCE</scope>
</reference>
<dbReference type="InterPro" id="IPR004675">
    <property type="entry name" value="AhpD_core"/>
</dbReference>
<evidence type="ECO:0000313" key="2">
    <source>
        <dbReference type="EMBL" id="EQD55584.1"/>
    </source>
</evidence>
<gene>
    <name evidence="2" type="ORF">B2A_05641</name>
</gene>
<feature type="domain" description="Carboxymuconolactone decarboxylase-like" evidence="1">
    <location>
        <begin position="26"/>
        <end position="105"/>
    </location>
</feature>
<dbReference type="EMBL" id="AUZZ01003927">
    <property type="protein sequence ID" value="EQD55584.1"/>
    <property type="molecule type" value="Genomic_DNA"/>
</dbReference>
<protein>
    <submittedName>
        <fullName evidence="2">Alkylhydroperoxidase like protein, AhpD family</fullName>
    </submittedName>
</protein>
<organism evidence="2">
    <name type="scientific">mine drainage metagenome</name>
    <dbReference type="NCBI Taxonomy" id="410659"/>
    <lineage>
        <taxon>unclassified sequences</taxon>
        <taxon>metagenomes</taxon>
        <taxon>ecological metagenomes</taxon>
    </lineage>
</organism>
<comment type="caution">
    <text evidence="2">The sequence shown here is derived from an EMBL/GenBank/DDBJ whole genome shotgun (WGS) entry which is preliminary data.</text>
</comment>
<proteinExistence type="predicted"/>
<dbReference type="SUPFAM" id="SSF69118">
    <property type="entry name" value="AhpD-like"/>
    <property type="match status" value="1"/>
</dbReference>
<dbReference type="PANTHER" id="PTHR33930:SF2">
    <property type="entry name" value="BLR3452 PROTEIN"/>
    <property type="match status" value="1"/>
</dbReference>